<dbReference type="SUPFAM" id="SSF54001">
    <property type="entry name" value="Cysteine proteinases"/>
    <property type="match status" value="1"/>
</dbReference>
<organism evidence="1 2">
    <name type="scientific">Pseudomonas gingeri</name>
    <dbReference type="NCBI Taxonomy" id="117681"/>
    <lineage>
        <taxon>Bacteria</taxon>
        <taxon>Pseudomonadati</taxon>
        <taxon>Pseudomonadota</taxon>
        <taxon>Gammaproteobacteria</taxon>
        <taxon>Pseudomonadales</taxon>
        <taxon>Pseudomonadaceae</taxon>
        <taxon>Pseudomonas</taxon>
    </lineage>
</organism>
<dbReference type="Gene3D" id="3.90.70.20">
    <property type="match status" value="1"/>
</dbReference>
<dbReference type="AlphaFoldDB" id="A0A7Y8CJD8"/>
<evidence type="ECO:0008006" key="3">
    <source>
        <dbReference type="Google" id="ProtNLM"/>
    </source>
</evidence>
<evidence type="ECO:0000313" key="2">
    <source>
        <dbReference type="Proteomes" id="UP000520592"/>
    </source>
</evidence>
<dbReference type="RefSeq" id="WP_177060927.1">
    <property type="nucleotide sequence ID" value="NZ_JACAPB010000019.1"/>
</dbReference>
<dbReference type="Proteomes" id="UP000520592">
    <property type="component" value="Unassembled WGS sequence"/>
</dbReference>
<reference evidence="1 2" key="1">
    <citation type="submission" date="2020-04" db="EMBL/GenBank/DDBJ databases">
        <title>Molecular characterization of pseudomonads from Agaricus bisporus reveal novel blotch 2 pathogens in Western Europe.</title>
        <authorList>
            <person name="Taparia T."/>
            <person name="Krijger M."/>
            <person name="Haynes E."/>
            <person name="Elpinstone J.G."/>
            <person name="Noble R."/>
            <person name="Van Der Wolf J."/>
        </authorList>
    </citation>
    <scope>NUCLEOTIDE SEQUENCE [LARGE SCALE GENOMIC DNA]</scope>
    <source>
        <strain evidence="1 2">IPO3737</strain>
    </source>
</reference>
<dbReference type="InterPro" id="IPR038765">
    <property type="entry name" value="Papain-like_cys_pep_sf"/>
</dbReference>
<comment type="caution">
    <text evidence="1">The sequence shown here is derived from an EMBL/GenBank/DDBJ whole genome shotgun (WGS) entry which is preliminary data.</text>
</comment>
<accession>A0A7Y8CJD8</accession>
<dbReference type="EMBL" id="JACAQD010000010">
    <property type="protein sequence ID" value="NWC32345.1"/>
    <property type="molecule type" value="Genomic_DNA"/>
</dbReference>
<dbReference type="PROSITE" id="PS51257">
    <property type="entry name" value="PROKAR_LIPOPROTEIN"/>
    <property type="match status" value="1"/>
</dbReference>
<sequence length="202" mass="22632">MKWHRVAKFKQRAQLSKNPYLQAMPSLAGGACVGATFAWLNRHLQVPAQSPANRCAFLSRDDTWCRIESYCSAFNNTLILDTTQRIKANLPNICGLVDSSSIEAQGLDGLATLAQHIDSTQPGYYVWLFTFECGGPSHVCGIYADRNGMSFFDPNSGEYRISARGKLDFFKQLYKHYLNYLSGAGVKKELKFDDHYLVQLGS</sequence>
<evidence type="ECO:0000313" key="1">
    <source>
        <dbReference type="EMBL" id="NWC32345.1"/>
    </source>
</evidence>
<proteinExistence type="predicted"/>
<gene>
    <name evidence="1" type="ORF">HX876_08070</name>
</gene>
<protein>
    <recommendedName>
        <fullName evidence="3">Peptidase C58 YopT-type domain-containing protein</fullName>
    </recommendedName>
</protein>
<name>A0A7Y8CJD8_9PSED</name>